<protein>
    <submittedName>
        <fullName evidence="2">Uncharacterized protein</fullName>
    </submittedName>
</protein>
<proteinExistence type="predicted"/>
<evidence type="ECO:0000313" key="2">
    <source>
        <dbReference type="EMBL" id="KFI60528.1"/>
    </source>
</evidence>
<dbReference type="eggNOG" id="ENOG5032K3E">
    <property type="taxonomic scope" value="Bacteria"/>
</dbReference>
<gene>
    <name evidence="2" type="ORF">BIGA_1121</name>
</gene>
<keyword evidence="3" id="KW-1185">Reference proteome</keyword>
<dbReference type="RefSeq" id="WP_033505445.1">
    <property type="nucleotide sequence ID" value="NZ_JGYX01000005.1"/>
</dbReference>
<evidence type="ECO:0000256" key="1">
    <source>
        <dbReference type="SAM" id="MobiDB-lite"/>
    </source>
</evidence>
<comment type="caution">
    <text evidence="2">The sequence shown here is derived from an EMBL/GenBank/DDBJ whole genome shotgun (WGS) entry which is preliminary data.</text>
</comment>
<organism evidence="2 3">
    <name type="scientific">Bifidobacterium pullorum subsp. gallinarum</name>
    <dbReference type="NCBI Taxonomy" id="78344"/>
    <lineage>
        <taxon>Bacteria</taxon>
        <taxon>Bacillati</taxon>
        <taxon>Actinomycetota</taxon>
        <taxon>Actinomycetes</taxon>
        <taxon>Bifidobacteriales</taxon>
        <taxon>Bifidobacteriaceae</taxon>
        <taxon>Bifidobacterium</taxon>
    </lineage>
</organism>
<dbReference type="AlphaFoldDB" id="A0A087AP28"/>
<dbReference type="OrthoDB" id="3238275at2"/>
<reference evidence="2 3" key="1">
    <citation type="submission" date="2014-03" db="EMBL/GenBank/DDBJ databases">
        <title>Genomics of Bifidobacteria.</title>
        <authorList>
            <person name="Ventura M."/>
            <person name="Milani C."/>
            <person name="Lugli G.A."/>
        </authorList>
    </citation>
    <scope>NUCLEOTIDE SEQUENCE [LARGE SCALE GENOMIC DNA]</scope>
    <source>
        <strain evidence="2 3">LMG 11586</strain>
    </source>
</reference>
<sequence>MTAEFQLDETVVDRIAALPAVREAARAAAGLIALWPLTDAMQMDNDAKYAENLQVRITRTMAAMMTGEDVTVPDAEYVYEGADWIPGRPQTIVDALLAANDAYDLMADYSETGDVTLVADVAATLGDAGAADNADVRAVLEAVETSIAPKTTDEGHVPPSGDEDEIARRFAIVIVACDALFRILAGRGAADAARALPVILYANELGERLAIPRVCMDVEAFRGLLDAVAGADDAGAAAVALAQIVAPLAAAEWARHREDVLWDPEEAKKRAKEEDERKSKEALAAKFAHVKDDPTKETVEL</sequence>
<dbReference type="EMBL" id="JGYX01000005">
    <property type="protein sequence ID" value="KFI60528.1"/>
    <property type="molecule type" value="Genomic_DNA"/>
</dbReference>
<dbReference type="Proteomes" id="UP000029046">
    <property type="component" value="Unassembled WGS sequence"/>
</dbReference>
<feature type="region of interest" description="Disordered" evidence="1">
    <location>
        <begin position="264"/>
        <end position="301"/>
    </location>
</feature>
<name>A0A087AP28_9BIFI</name>
<evidence type="ECO:0000313" key="3">
    <source>
        <dbReference type="Proteomes" id="UP000029046"/>
    </source>
</evidence>
<accession>A0A087AP28</accession>